<evidence type="ECO:0000313" key="3">
    <source>
        <dbReference type="Proteomes" id="UP000006437"/>
    </source>
</evidence>
<keyword evidence="1" id="KW-1133">Transmembrane helix</keyword>
<keyword evidence="1" id="KW-0472">Membrane</keyword>
<name>G9X3J6_9FIRM</name>
<organism evidence="2 3">
    <name type="scientific">Peptoanaerobacter stomatis</name>
    <dbReference type="NCBI Taxonomy" id="796937"/>
    <lineage>
        <taxon>Bacteria</taxon>
        <taxon>Bacillati</taxon>
        <taxon>Bacillota</taxon>
        <taxon>Clostridia</taxon>
        <taxon>Peptostreptococcales</taxon>
        <taxon>Filifactoraceae</taxon>
        <taxon>Peptoanaerobacter</taxon>
    </lineage>
</organism>
<dbReference type="BioCyc" id="EBAC796937-HMP:GMGH-955-MONOMER"/>
<dbReference type="RefSeq" id="WP_009525188.1">
    <property type="nucleotide sequence ID" value="NZ_JH414550.1"/>
</dbReference>
<accession>G9X3J6</accession>
<dbReference type="AlphaFoldDB" id="G9X3J6"/>
<dbReference type="HOGENOM" id="CLU_3274157_0_0_9"/>
<feature type="transmembrane region" description="Helical" evidence="1">
    <location>
        <begin position="6"/>
        <end position="26"/>
    </location>
</feature>
<proteinExistence type="predicted"/>
<dbReference type="EMBL" id="AFZE01000058">
    <property type="protein sequence ID" value="EHL09961.1"/>
    <property type="molecule type" value="Genomic_DNA"/>
</dbReference>
<reference evidence="2 3" key="1">
    <citation type="submission" date="2011-08" db="EMBL/GenBank/DDBJ databases">
        <title>The Genome Sequence of Eubacteriaceae bacterium ACC19a.</title>
        <authorList>
            <consortium name="The Broad Institute Genome Sequencing Platform"/>
            <person name="Earl A."/>
            <person name="Ward D."/>
            <person name="Feldgarden M."/>
            <person name="Gevers D."/>
            <person name="Sizova M."/>
            <person name="Hazen A."/>
            <person name="Epstein S."/>
            <person name="Young S.K."/>
            <person name="Zeng Q."/>
            <person name="Gargeya S."/>
            <person name="Fitzgerald M."/>
            <person name="Haas B."/>
            <person name="Abouelleil A."/>
            <person name="Alvarado L."/>
            <person name="Arachchi H.M."/>
            <person name="Berlin A."/>
            <person name="Brown A."/>
            <person name="Chapman S.B."/>
            <person name="Chen Z."/>
            <person name="Dunbar C."/>
            <person name="Freedman E."/>
            <person name="Gearin G."/>
            <person name="Gellesch M."/>
            <person name="Goldberg J."/>
            <person name="Griggs A."/>
            <person name="Gujja S."/>
            <person name="Heiman D."/>
            <person name="Howarth C."/>
            <person name="Larson L."/>
            <person name="Lui A."/>
            <person name="MacDonald P.J.P."/>
            <person name="Montmayeur A."/>
            <person name="Murphy C."/>
            <person name="Neiman D."/>
            <person name="Pearson M."/>
            <person name="Priest M."/>
            <person name="Roberts A."/>
            <person name="Saif S."/>
            <person name="Shea T."/>
            <person name="Shenoy N."/>
            <person name="Sisk P."/>
            <person name="Stolte C."/>
            <person name="Sykes S."/>
            <person name="Wortman J."/>
            <person name="Nusbaum C."/>
            <person name="Birren B."/>
        </authorList>
    </citation>
    <scope>NUCLEOTIDE SEQUENCE [LARGE SCALE GENOMIC DNA]</scope>
    <source>
        <strain evidence="2 3">ACC19a</strain>
    </source>
</reference>
<dbReference type="Proteomes" id="UP000006437">
    <property type="component" value="Unassembled WGS sequence"/>
</dbReference>
<evidence type="ECO:0000256" key="1">
    <source>
        <dbReference type="SAM" id="Phobius"/>
    </source>
</evidence>
<comment type="caution">
    <text evidence="2">The sequence shown here is derived from an EMBL/GenBank/DDBJ whole genome shotgun (WGS) entry which is preliminary data.</text>
</comment>
<gene>
    <name evidence="2" type="ORF">HMPREF9629_00953</name>
</gene>
<protein>
    <submittedName>
        <fullName evidence="2">Uncharacterized protein</fullName>
    </submittedName>
</protein>
<evidence type="ECO:0000313" key="2">
    <source>
        <dbReference type="EMBL" id="EHL09961.1"/>
    </source>
</evidence>
<keyword evidence="1" id="KW-0812">Transmembrane</keyword>
<sequence>MFIQITNIFVGIMIILIPFMLLFVLVKKIFVKRQGKRKFGT</sequence>